<feature type="region of interest" description="Disordered" evidence="1">
    <location>
        <begin position="31"/>
        <end position="53"/>
    </location>
</feature>
<proteinExistence type="predicted"/>
<dbReference type="AlphaFoldDB" id="A0AAD7DRY0"/>
<evidence type="ECO:0000256" key="1">
    <source>
        <dbReference type="SAM" id="MobiDB-lite"/>
    </source>
</evidence>
<organism evidence="2 3">
    <name type="scientific">Mycena metata</name>
    <dbReference type="NCBI Taxonomy" id="1033252"/>
    <lineage>
        <taxon>Eukaryota</taxon>
        <taxon>Fungi</taxon>
        <taxon>Dikarya</taxon>
        <taxon>Basidiomycota</taxon>
        <taxon>Agaricomycotina</taxon>
        <taxon>Agaricomycetes</taxon>
        <taxon>Agaricomycetidae</taxon>
        <taxon>Agaricales</taxon>
        <taxon>Marasmiineae</taxon>
        <taxon>Mycenaceae</taxon>
        <taxon>Mycena</taxon>
    </lineage>
</organism>
<accession>A0AAD7DRY0</accession>
<protein>
    <submittedName>
        <fullName evidence="2">Uncharacterized protein</fullName>
    </submittedName>
</protein>
<dbReference type="EMBL" id="JARKIB010000602">
    <property type="protein sequence ID" value="KAJ7697936.1"/>
    <property type="molecule type" value="Genomic_DNA"/>
</dbReference>
<feature type="region of interest" description="Disordered" evidence="1">
    <location>
        <begin position="160"/>
        <end position="196"/>
    </location>
</feature>
<sequence length="236" mass="25316">MSTDFILRSWPSPRTANLGSVASYVIMLSDSSASPSPPHDPSKKSDGSGETPVTYRTLFPFSATTIPMGQFTVGPPQDDIAVYPDTPTLPLSASDPVSEPESLVDPIFEDAVEYDEQGLPPLPELDRELELLYPPSPVVAPAQPVLPEDYAPNLEEELIPSKSRSPRSNSPMSVHHSPVVTPSPAPVPVVSPTSESSQNLLPDIFDGNTGCTLPFAGPANYKQIFFLILEVDGGQY</sequence>
<reference evidence="2" key="1">
    <citation type="submission" date="2023-03" db="EMBL/GenBank/DDBJ databases">
        <title>Massive genome expansion in bonnet fungi (Mycena s.s.) driven by repeated elements and novel gene families across ecological guilds.</title>
        <authorList>
            <consortium name="Lawrence Berkeley National Laboratory"/>
            <person name="Harder C.B."/>
            <person name="Miyauchi S."/>
            <person name="Viragh M."/>
            <person name="Kuo A."/>
            <person name="Thoen E."/>
            <person name="Andreopoulos B."/>
            <person name="Lu D."/>
            <person name="Skrede I."/>
            <person name="Drula E."/>
            <person name="Henrissat B."/>
            <person name="Morin E."/>
            <person name="Kohler A."/>
            <person name="Barry K."/>
            <person name="LaButti K."/>
            <person name="Morin E."/>
            <person name="Salamov A."/>
            <person name="Lipzen A."/>
            <person name="Mereny Z."/>
            <person name="Hegedus B."/>
            <person name="Baldrian P."/>
            <person name="Stursova M."/>
            <person name="Weitz H."/>
            <person name="Taylor A."/>
            <person name="Grigoriev I.V."/>
            <person name="Nagy L.G."/>
            <person name="Martin F."/>
            <person name="Kauserud H."/>
        </authorList>
    </citation>
    <scope>NUCLEOTIDE SEQUENCE</scope>
    <source>
        <strain evidence="2">CBHHK182m</strain>
    </source>
</reference>
<gene>
    <name evidence="2" type="ORF">B0H16DRAFT_1749913</name>
</gene>
<dbReference type="Proteomes" id="UP001215598">
    <property type="component" value="Unassembled WGS sequence"/>
</dbReference>
<evidence type="ECO:0000313" key="2">
    <source>
        <dbReference type="EMBL" id="KAJ7697936.1"/>
    </source>
</evidence>
<name>A0AAD7DRY0_9AGAR</name>
<evidence type="ECO:0000313" key="3">
    <source>
        <dbReference type="Proteomes" id="UP001215598"/>
    </source>
</evidence>
<feature type="compositionally biased region" description="Low complexity" evidence="1">
    <location>
        <begin position="160"/>
        <end position="180"/>
    </location>
</feature>
<keyword evidence="3" id="KW-1185">Reference proteome</keyword>
<comment type="caution">
    <text evidence="2">The sequence shown here is derived from an EMBL/GenBank/DDBJ whole genome shotgun (WGS) entry which is preliminary data.</text>
</comment>